<evidence type="ECO:0000313" key="1">
    <source>
        <dbReference type="EMBL" id="GED70977.1"/>
    </source>
</evidence>
<name>A0A0K9YYY2_9BACL</name>
<evidence type="ECO:0000313" key="2">
    <source>
        <dbReference type="EMBL" id="KNB73943.1"/>
    </source>
</evidence>
<dbReference type="RefSeq" id="WP_049737955.1">
    <property type="nucleotide sequence ID" value="NZ_BJON01000019.1"/>
</dbReference>
<sequence length="184" mass="20863">MSRQALVVGASGMLTGVARWLAEQGYLVTLVGRDQGRLAQVRDGSLYPQSFTLLPLDYHRTDHLREAMEQLIGENRHIDLVVAWIHQTAPDALPTIQQVLSRPNKNWSLYHVCGSKAWLHPPIVQEIASCTYHQIILGFICENEQKSRWLTNNEIAQGVIRSIQSQEMQSIVGQVEPWDRRPSS</sequence>
<reference evidence="1 4" key="3">
    <citation type="submission" date="2019-06" db="EMBL/GenBank/DDBJ databases">
        <title>Whole genome shotgun sequence of Brevibacillus reuszeri NBRC 15719.</title>
        <authorList>
            <person name="Hosoyama A."/>
            <person name="Uohara A."/>
            <person name="Ohji S."/>
            <person name="Ichikawa N."/>
        </authorList>
    </citation>
    <scope>NUCLEOTIDE SEQUENCE [LARGE SCALE GENOMIC DNA]</scope>
    <source>
        <strain evidence="1 4">NBRC 15719</strain>
    </source>
</reference>
<dbReference type="SUPFAM" id="SSF51735">
    <property type="entry name" value="NAD(P)-binding Rossmann-fold domains"/>
    <property type="match status" value="1"/>
</dbReference>
<dbReference type="Gene3D" id="3.40.50.720">
    <property type="entry name" value="NAD(P)-binding Rossmann-like Domain"/>
    <property type="match status" value="1"/>
</dbReference>
<dbReference type="AlphaFoldDB" id="A0A0K9YYY2"/>
<dbReference type="OrthoDB" id="7922774at2"/>
<dbReference type="EMBL" id="BJON01000019">
    <property type="protein sequence ID" value="GED70977.1"/>
    <property type="molecule type" value="Genomic_DNA"/>
</dbReference>
<dbReference type="EMBL" id="LGIQ01000005">
    <property type="protein sequence ID" value="KNB73943.1"/>
    <property type="molecule type" value="Genomic_DNA"/>
</dbReference>
<dbReference type="PATRIC" id="fig|54915.3.peg.7135"/>
<reference evidence="2" key="2">
    <citation type="submission" date="2015-07" db="EMBL/GenBank/DDBJ databases">
        <title>MeaNS - Measles Nucleotide Surveillance Program.</title>
        <authorList>
            <person name="Tran T."/>
            <person name="Druce J."/>
        </authorList>
    </citation>
    <scope>NUCLEOTIDE SEQUENCE</scope>
    <source>
        <strain evidence="2">DSM 9887</strain>
    </source>
</reference>
<comment type="caution">
    <text evidence="2">The sequence shown here is derived from an EMBL/GenBank/DDBJ whole genome shotgun (WGS) entry which is preliminary data.</text>
</comment>
<dbReference type="NCBIfam" id="NF006168">
    <property type="entry name" value="PRK08309.1"/>
    <property type="match status" value="1"/>
</dbReference>
<dbReference type="STRING" id="54915.ADS79_08445"/>
<gene>
    <name evidence="2" type="ORF">ADS79_08445</name>
    <name evidence="1" type="ORF">BRE01_46790</name>
</gene>
<dbReference type="Proteomes" id="UP000036834">
    <property type="component" value="Unassembled WGS sequence"/>
</dbReference>
<keyword evidence="4" id="KW-1185">Reference proteome</keyword>
<protein>
    <submittedName>
        <fullName evidence="2">Short-chain dehydrogenase</fullName>
    </submittedName>
</protein>
<evidence type="ECO:0000313" key="4">
    <source>
        <dbReference type="Proteomes" id="UP000319578"/>
    </source>
</evidence>
<evidence type="ECO:0000313" key="3">
    <source>
        <dbReference type="Proteomes" id="UP000036834"/>
    </source>
</evidence>
<dbReference type="InterPro" id="IPR036291">
    <property type="entry name" value="NAD(P)-bd_dom_sf"/>
</dbReference>
<organism evidence="2 3">
    <name type="scientific">Brevibacillus reuszeri</name>
    <dbReference type="NCBI Taxonomy" id="54915"/>
    <lineage>
        <taxon>Bacteria</taxon>
        <taxon>Bacillati</taxon>
        <taxon>Bacillota</taxon>
        <taxon>Bacilli</taxon>
        <taxon>Bacillales</taxon>
        <taxon>Paenibacillaceae</taxon>
        <taxon>Brevibacillus</taxon>
    </lineage>
</organism>
<accession>A0A0K9YYY2</accession>
<dbReference type="Proteomes" id="UP000319578">
    <property type="component" value="Unassembled WGS sequence"/>
</dbReference>
<reference evidence="3" key="1">
    <citation type="submission" date="2015-07" db="EMBL/GenBank/DDBJ databases">
        <title>Genome sequencing project for genomic taxonomy and phylogenomics of Bacillus-like bacteria.</title>
        <authorList>
            <person name="Liu B."/>
            <person name="Wang J."/>
            <person name="Zhu Y."/>
            <person name="Liu G."/>
            <person name="Chen Q."/>
            <person name="Chen Z."/>
            <person name="Lan J."/>
            <person name="Che J."/>
            <person name="Ge C."/>
            <person name="Shi H."/>
            <person name="Pan Z."/>
            <person name="Liu X."/>
        </authorList>
    </citation>
    <scope>NUCLEOTIDE SEQUENCE [LARGE SCALE GENOMIC DNA]</scope>
    <source>
        <strain evidence="3">DSM 9887</strain>
    </source>
</reference>
<proteinExistence type="predicted"/>